<keyword evidence="1" id="KW-1133">Transmembrane helix</keyword>
<reference evidence="3 4" key="1">
    <citation type="submission" date="2021-08" db="EMBL/GenBank/DDBJ databases">
        <authorList>
            <person name="Peeters C."/>
        </authorList>
    </citation>
    <scope>NUCLEOTIDE SEQUENCE [LARGE SCALE GENOMIC DNA]</scope>
    <source>
        <strain evidence="3 4">LMG 21510</strain>
    </source>
</reference>
<feature type="transmembrane region" description="Helical" evidence="1">
    <location>
        <begin position="38"/>
        <end position="60"/>
    </location>
</feature>
<dbReference type="RefSeq" id="WP_222202983.1">
    <property type="nucleotide sequence ID" value="NZ_CAJZAH010000007.1"/>
</dbReference>
<evidence type="ECO:0000313" key="4">
    <source>
        <dbReference type="Proteomes" id="UP000721236"/>
    </source>
</evidence>
<dbReference type="EMBL" id="CAJZAH010000007">
    <property type="protein sequence ID" value="CAG9182337.1"/>
    <property type="molecule type" value="Genomic_DNA"/>
</dbReference>
<evidence type="ECO:0000313" key="3">
    <source>
        <dbReference type="EMBL" id="CAG9182337.1"/>
    </source>
</evidence>
<sequence>MKPSHTAIGIVVLMLAGLFFAGMTVIEGDAGYAGLSPRFVPTLVAIGLAVCGAALTFQGLRGGFRAMPEEDAELPSHPHSPRGLAWVAAGLVLNMALIGPLGFVISSTLLMVCVARGYGSRRPLRDALIGLAITLPMWGLFDFLLGINLPLLPFLPMAGL</sequence>
<dbReference type="Pfam" id="PF07331">
    <property type="entry name" value="TctB"/>
    <property type="match status" value="1"/>
</dbReference>
<keyword evidence="1" id="KW-0472">Membrane</keyword>
<comment type="caution">
    <text evidence="3">The sequence shown here is derived from an EMBL/GenBank/DDBJ whole genome shotgun (WGS) entry which is preliminary data.</text>
</comment>
<evidence type="ECO:0000256" key="1">
    <source>
        <dbReference type="SAM" id="Phobius"/>
    </source>
</evidence>
<protein>
    <recommendedName>
        <fullName evidence="2">DUF1468 domain-containing protein</fullName>
    </recommendedName>
</protein>
<feature type="transmembrane region" description="Helical" evidence="1">
    <location>
        <begin position="84"/>
        <end position="115"/>
    </location>
</feature>
<keyword evidence="1" id="KW-0812">Transmembrane</keyword>
<gene>
    <name evidence="3" type="ORF">LMG21510_04535</name>
</gene>
<name>A0ABM8XPV1_9BURK</name>
<feature type="domain" description="DUF1468" evidence="2">
    <location>
        <begin position="7"/>
        <end position="150"/>
    </location>
</feature>
<accession>A0ABM8XPV1</accession>
<proteinExistence type="predicted"/>
<organism evidence="3 4">
    <name type="scientific">Cupriavidus respiraculi</name>
    <dbReference type="NCBI Taxonomy" id="195930"/>
    <lineage>
        <taxon>Bacteria</taxon>
        <taxon>Pseudomonadati</taxon>
        <taxon>Pseudomonadota</taxon>
        <taxon>Betaproteobacteria</taxon>
        <taxon>Burkholderiales</taxon>
        <taxon>Burkholderiaceae</taxon>
        <taxon>Cupriavidus</taxon>
    </lineage>
</organism>
<dbReference type="InterPro" id="IPR009936">
    <property type="entry name" value="DUF1468"/>
</dbReference>
<dbReference type="Proteomes" id="UP000721236">
    <property type="component" value="Unassembled WGS sequence"/>
</dbReference>
<feature type="transmembrane region" description="Helical" evidence="1">
    <location>
        <begin position="127"/>
        <end position="147"/>
    </location>
</feature>
<keyword evidence="4" id="KW-1185">Reference proteome</keyword>
<evidence type="ECO:0000259" key="2">
    <source>
        <dbReference type="Pfam" id="PF07331"/>
    </source>
</evidence>
<feature type="transmembrane region" description="Helical" evidence="1">
    <location>
        <begin position="6"/>
        <end position="26"/>
    </location>
</feature>